<reference evidence="1 2" key="1">
    <citation type="submission" date="2018-08" db="EMBL/GenBank/DDBJ databases">
        <title>A genome reference for cultivated species of the human gut microbiota.</title>
        <authorList>
            <person name="Zou Y."/>
            <person name="Xue W."/>
            <person name="Luo G."/>
        </authorList>
    </citation>
    <scope>NUCLEOTIDE SEQUENCE [LARGE SCALE GENOMIC DNA]</scope>
    <source>
        <strain evidence="1 2">OM03-2</strain>
    </source>
</reference>
<comment type="caution">
    <text evidence="1">The sequence shown here is derived from an EMBL/GenBank/DDBJ whole genome shotgun (WGS) entry which is preliminary data.</text>
</comment>
<dbReference type="Proteomes" id="UP000260841">
    <property type="component" value="Unassembled WGS sequence"/>
</dbReference>
<organism evidence="1 2">
    <name type="scientific">Dorea formicigenerans</name>
    <dbReference type="NCBI Taxonomy" id="39486"/>
    <lineage>
        <taxon>Bacteria</taxon>
        <taxon>Bacillati</taxon>
        <taxon>Bacillota</taxon>
        <taxon>Clostridia</taxon>
        <taxon>Lachnospirales</taxon>
        <taxon>Lachnospiraceae</taxon>
        <taxon>Dorea</taxon>
    </lineage>
</organism>
<gene>
    <name evidence="1" type="ORF">DXB36_03820</name>
</gene>
<evidence type="ECO:0000313" key="2">
    <source>
        <dbReference type="Proteomes" id="UP000260841"/>
    </source>
</evidence>
<name>A0A3E5EVK5_9FIRM</name>
<accession>A0A3E5EVK5</accession>
<dbReference type="AlphaFoldDB" id="A0A3E5EVK5"/>
<proteinExistence type="predicted"/>
<dbReference type="RefSeq" id="WP_117606070.1">
    <property type="nucleotide sequence ID" value="NZ_CABJBB010000001.1"/>
</dbReference>
<evidence type="ECO:0000313" key="1">
    <source>
        <dbReference type="EMBL" id="RGN92514.1"/>
    </source>
</evidence>
<protein>
    <submittedName>
        <fullName evidence="1">Uncharacterized protein</fullName>
    </submittedName>
</protein>
<dbReference type="EMBL" id="QSVB01000003">
    <property type="protein sequence ID" value="RGN92514.1"/>
    <property type="molecule type" value="Genomic_DNA"/>
</dbReference>
<sequence>MNKIIFAYWEHFDDLRKVNIYDEKQRSVEESAFLIDMPELFRVILFKKNKSIEKKMSLEEVEELLSNKCNFKMVVIVSNMKKEIYSVISNVSRLKGICSPFIELENSIMYFPQLSYSDLGFLKYLCEQKNMKNYKLHIVSSCRGGKYV</sequence>